<accession>A0A6P7SDS5</accession>
<sequence length="353" mass="39588">MDSSTSSDSDFSGNCAKDMSYSSLQEIPDDILDKSFKLRALSLSHNQLSPCLGPKIAGFKNLIKLDISNNNLSRLSEDFHHLVKLRTLIARNNQLNTEGIGKSLSSLKNLEDINMSGNQFTEIPPCFLKLSRLRYLHMGANQIRELPSQVKELTHLEVLYIGGNQLTEIPAEVGCLTKLNTLALCDNKIHTLPRSLGQLHKLRTLSLHNNRISMLPQEIVSLNLIELSLRNNPLVVRFVKDLVCDPPSLLELAGRSIKVEKIKYDVGDMPQNLHQYLESAKRCVNPKCKGVYFSSRFESVNFVDFCGKYRLPLLQYLCTPRCTTSQPSVRGNSDTETDEEDVANGIMKKVLLG</sequence>
<dbReference type="PROSITE" id="PS51450">
    <property type="entry name" value="LRR"/>
    <property type="match status" value="3"/>
</dbReference>
<dbReference type="SUPFAM" id="SSF52058">
    <property type="entry name" value="L domain-like"/>
    <property type="match status" value="1"/>
</dbReference>
<evidence type="ECO:0000313" key="2">
    <source>
        <dbReference type="RefSeq" id="XP_029636310.1"/>
    </source>
</evidence>
<dbReference type="AlphaFoldDB" id="A0A6P7SDS5"/>
<evidence type="ECO:0000313" key="1">
    <source>
        <dbReference type="Proteomes" id="UP000515154"/>
    </source>
</evidence>
<dbReference type="Proteomes" id="UP000515154">
    <property type="component" value="Linkage group LG5"/>
</dbReference>
<reference evidence="2" key="1">
    <citation type="submission" date="2025-08" db="UniProtKB">
        <authorList>
            <consortium name="RefSeq"/>
        </authorList>
    </citation>
    <scope>IDENTIFICATION</scope>
</reference>
<dbReference type="KEGG" id="osn:115211775"/>
<gene>
    <name evidence="2" type="primary">LOC115211775</name>
</gene>
<name>A0A6P7SDS5_9MOLL</name>
<dbReference type="Pfam" id="PF23598">
    <property type="entry name" value="LRR_14"/>
    <property type="match status" value="1"/>
</dbReference>
<dbReference type="PANTHER" id="PTHR48051">
    <property type="match status" value="1"/>
</dbReference>
<dbReference type="SMART" id="SM00364">
    <property type="entry name" value="LRR_BAC"/>
    <property type="match status" value="5"/>
</dbReference>
<dbReference type="InterPro" id="IPR032675">
    <property type="entry name" value="LRR_dom_sf"/>
</dbReference>
<dbReference type="InterPro" id="IPR050216">
    <property type="entry name" value="LRR_domain-containing"/>
</dbReference>
<dbReference type="InterPro" id="IPR001611">
    <property type="entry name" value="Leu-rich_rpt"/>
</dbReference>
<dbReference type="SMART" id="SM00369">
    <property type="entry name" value="LRR_TYP"/>
    <property type="match status" value="6"/>
</dbReference>
<dbReference type="Pfam" id="PF13855">
    <property type="entry name" value="LRR_8"/>
    <property type="match status" value="1"/>
</dbReference>
<dbReference type="GO" id="GO:0005737">
    <property type="term" value="C:cytoplasm"/>
    <property type="evidence" value="ECO:0007669"/>
    <property type="project" value="TreeGrafter"/>
</dbReference>
<dbReference type="PANTHER" id="PTHR48051:SF41">
    <property type="entry name" value="LEUCINE-RICH REPEAT-CONTAINING PROTEIN 40"/>
    <property type="match status" value="1"/>
</dbReference>
<dbReference type="Gene3D" id="3.80.10.10">
    <property type="entry name" value="Ribonuclease Inhibitor"/>
    <property type="match status" value="2"/>
</dbReference>
<dbReference type="InterPro" id="IPR055414">
    <property type="entry name" value="LRR_R13L4/SHOC2-like"/>
</dbReference>
<dbReference type="InterPro" id="IPR003591">
    <property type="entry name" value="Leu-rich_rpt_typical-subtyp"/>
</dbReference>
<protein>
    <submittedName>
        <fullName evidence="2">Leucine-rich repeat-containing protein 58</fullName>
    </submittedName>
</protein>
<dbReference type="RefSeq" id="XP_029636310.1">
    <property type="nucleotide sequence ID" value="XM_029780450.2"/>
</dbReference>
<organism evidence="1 2">
    <name type="scientific">Octopus sinensis</name>
    <name type="common">East Asian common octopus</name>
    <dbReference type="NCBI Taxonomy" id="2607531"/>
    <lineage>
        <taxon>Eukaryota</taxon>
        <taxon>Metazoa</taxon>
        <taxon>Spiralia</taxon>
        <taxon>Lophotrochozoa</taxon>
        <taxon>Mollusca</taxon>
        <taxon>Cephalopoda</taxon>
        <taxon>Coleoidea</taxon>
        <taxon>Octopodiformes</taxon>
        <taxon>Octopoda</taxon>
        <taxon>Incirrata</taxon>
        <taxon>Octopodidae</taxon>
        <taxon>Octopus</taxon>
    </lineage>
</organism>
<keyword evidence="1" id="KW-1185">Reference proteome</keyword>
<dbReference type="Pfam" id="PF00560">
    <property type="entry name" value="LRR_1"/>
    <property type="match status" value="1"/>
</dbReference>
<proteinExistence type="predicted"/>